<dbReference type="OrthoDB" id="9815923at2"/>
<dbReference type="AlphaFoldDB" id="A0A2C6MDW0"/>
<dbReference type="RefSeq" id="WP_099083084.1">
    <property type="nucleotide sequence ID" value="NZ_AWQQ01000054.1"/>
</dbReference>
<feature type="repeat" description="TPR" evidence="1">
    <location>
        <begin position="570"/>
        <end position="603"/>
    </location>
</feature>
<dbReference type="PANTHER" id="PTHR43630:SF2">
    <property type="entry name" value="GLYCOSYLTRANSFERASE"/>
    <property type="match status" value="1"/>
</dbReference>
<gene>
    <name evidence="3" type="ORF">P378_10725</name>
</gene>
<dbReference type="Gene3D" id="3.90.550.10">
    <property type="entry name" value="Spore Coat Polysaccharide Biosynthesis Protein SpsA, Chain A"/>
    <property type="match status" value="1"/>
</dbReference>
<dbReference type="SUPFAM" id="SSF48452">
    <property type="entry name" value="TPR-like"/>
    <property type="match status" value="3"/>
</dbReference>
<keyword evidence="1" id="KW-0802">TPR repeat</keyword>
<dbReference type="PROSITE" id="PS50005">
    <property type="entry name" value="TPR"/>
    <property type="match status" value="2"/>
</dbReference>
<reference evidence="3 4" key="1">
    <citation type="submission" date="2013-09" db="EMBL/GenBank/DDBJ databases">
        <title>Biodegradation of hydrocarbons in the deep terrestrial subsurface : characterization of a microbial consortium composed of two Desulfotomaculum species originating from a deep geological formation.</title>
        <authorList>
            <person name="Aullo T."/>
            <person name="Berlendis S."/>
            <person name="Lascourreges J.-F."/>
            <person name="Dessort D."/>
            <person name="Saint-Laurent S."/>
            <person name="Schraauwers B."/>
            <person name="Mas J."/>
            <person name="Magot M."/>
            <person name="Ranchou-Peyruse A."/>
        </authorList>
    </citation>
    <scope>NUCLEOTIDE SEQUENCE [LARGE SCALE GENOMIC DNA]</scope>
    <source>
        <strain evidence="3 4">Bs107</strain>
    </source>
</reference>
<dbReference type="Proteomes" id="UP000222564">
    <property type="component" value="Unassembled WGS sequence"/>
</dbReference>
<protein>
    <submittedName>
        <fullName evidence="3">Glycosyl transferase</fullName>
    </submittedName>
</protein>
<dbReference type="Gene3D" id="1.25.40.10">
    <property type="entry name" value="Tetratricopeptide repeat domain"/>
    <property type="match status" value="2"/>
</dbReference>
<dbReference type="Pfam" id="PF00535">
    <property type="entry name" value="Glycos_transf_2"/>
    <property type="match status" value="1"/>
</dbReference>
<dbReference type="Pfam" id="PF13181">
    <property type="entry name" value="TPR_8"/>
    <property type="match status" value="2"/>
</dbReference>
<dbReference type="SUPFAM" id="SSF53448">
    <property type="entry name" value="Nucleotide-diphospho-sugar transferases"/>
    <property type="match status" value="1"/>
</dbReference>
<dbReference type="InterPro" id="IPR019734">
    <property type="entry name" value="TPR_rpt"/>
</dbReference>
<organism evidence="3 4">
    <name type="scientific">Desulforamulus profundi</name>
    <dbReference type="NCBI Taxonomy" id="1383067"/>
    <lineage>
        <taxon>Bacteria</taxon>
        <taxon>Bacillati</taxon>
        <taxon>Bacillota</taxon>
        <taxon>Clostridia</taxon>
        <taxon>Eubacteriales</taxon>
        <taxon>Peptococcaceae</taxon>
        <taxon>Desulforamulus</taxon>
    </lineage>
</organism>
<dbReference type="CDD" id="cd02511">
    <property type="entry name" value="Beta4Glucosyltransferase"/>
    <property type="match status" value="1"/>
</dbReference>
<name>A0A2C6MDW0_9FIRM</name>
<dbReference type="SMART" id="SM00028">
    <property type="entry name" value="TPR"/>
    <property type="match status" value="5"/>
</dbReference>
<evidence type="ECO:0000256" key="1">
    <source>
        <dbReference type="PROSITE-ProRule" id="PRU00339"/>
    </source>
</evidence>
<evidence type="ECO:0000313" key="4">
    <source>
        <dbReference type="Proteomes" id="UP000222564"/>
    </source>
</evidence>
<dbReference type="InterPro" id="IPR001173">
    <property type="entry name" value="Glyco_trans_2-like"/>
</dbReference>
<evidence type="ECO:0000313" key="3">
    <source>
        <dbReference type="EMBL" id="PHJ38298.1"/>
    </source>
</evidence>
<dbReference type="PANTHER" id="PTHR43630">
    <property type="entry name" value="POLY-BETA-1,6-N-ACETYL-D-GLUCOSAMINE SYNTHASE"/>
    <property type="match status" value="1"/>
</dbReference>
<keyword evidence="4" id="KW-1185">Reference proteome</keyword>
<dbReference type="EMBL" id="AWQQ01000054">
    <property type="protein sequence ID" value="PHJ38298.1"/>
    <property type="molecule type" value="Genomic_DNA"/>
</dbReference>
<feature type="repeat" description="TPR" evidence="1">
    <location>
        <begin position="269"/>
        <end position="302"/>
    </location>
</feature>
<accession>A0A2C6MDW0</accession>
<evidence type="ECO:0000259" key="2">
    <source>
        <dbReference type="Pfam" id="PF00535"/>
    </source>
</evidence>
<comment type="caution">
    <text evidence="3">The sequence shown here is derived from an EMBL/GenBank/DDBJ whole genome shotgun (WGS) entry which is preliminary data.</text>
</comment>
<keyword evidence="3" id="KW-0808">Transferase</keyword>
<proteinExistence type="predicted"/>
<sequence length="656" mass="74829">MISLCMIVKNEERNLARCLNSAKDCVDEIIIVDTGSQDNTVKIAEQFNAKIYHYNWDEDFAAARNFSLDKAAGDWILYLDADEELEPDCCERLRNLARTDRYEAYFFQIINLTDGNDPLKHINVRMFRNKPAYRFEGKLHEQVISSISAGGSTAAVVNSGISILHYGYLASEFIAKNKAVRNHRINQRLVDNDPNNPFYLYSLGGSCVNLNDLEGALTHYKKALQYVNLRAMYAPSIFISLISCLLKMGRLDEVVEYIEQCKANYPDYVDIYFIEGELYYQLGHTGRATACFEKCLSLGEQSSGKYTSRTGVGSFLPNFKLAEIYQAEGDFKKALQYQIQGLRLKNTDMKNYITLAKILKSSLNDGRQVYEILKANVKHANKVTEQTMLARILYEIEEYELACQLFNELPGDKTDVAQYKCMTFIKTGRFQEASRTLKDIHESHLYETILEELVTARWTAGPPVNALPCLEQSTALDPEYREVLQSVNALLFNRSPAVEVNVSNYYFGKILNKLLAQKGFAAANSLLTRCGLASAEAKIAYLLEEPANQDRVEMAGRLALQEMKKGSVHPDYYYALGKYFYNNDELDTAQTMLHRALDMVPATDRYERLVKEIYSRQTLKMVQAALQHYPDDPKFNGWLIELQKILKKDTRLKGVH</sequence>
<feature type="domain" description="Glycosyltransferase 2-like" evidence="2">
    <location>
        <begin position="3"/>
        <end position="138"/>
    </location>
</feature>
<dbReference type="InterPro" id="IPR011990">
    <property type="entry name" value="TPR-like_helical_dom_sf"/>
</dbReference>
<dbReference type="GO" id="GO:0016740">
    <property type="term" value="F:transferase activity"/>
    <property type="evidence" value="ECO:0007669"/>
    <property type="project" value="UniProtKB-KW"/>
</dbReference>
<dbReference type="InterPro" id="IPR029044">
    <property type="entry name" value="Nucleotide-diphossugar_trans"/>
</dbReference>